<dbReference type="InterPro" id="IPR013785">
    <property type="entry name" value="Aldolase_TIM"/>
</dbReference>
<dbReference type="InterPro" id="IPR013968">
    <property type="entry name" value="PKS_KR"/>
</dbReference>
<evidence type="ECO:0000256" key="3">
    <source>
        <dbReference type="ARBA" id="ARBA00022679"/>
    </source>
</evidence>
<dbReference type="PANTHER" id="PTHR43074">
    <property type="entry name" value="OMEGA-3 POLYUNSATURATED FATTY ACID SYNTHASE PFAB-RELATED"/>
    <property type="match status" value="1"/>
</dbReference>
<dbReference type="OrthoDB" id="9778690at2"/>
<feature type="domain" description="Ketosynthase family 3 (KS3)" evidence="4">
    <location>
        <begin position="635"/>
        <end position="1076"/>
    </location>
</feature>
<accession>A0A4Q7JEQ6</accession>
<evidence type="ECO:0000259" key="4">
    <source>
        <dbReference type="PROSITE" id="PS52004"/>
    </source>
</evidence>
<dbReference type="SUPFAM" id="SSF53901">
    <property type="entry name" value="Thiolase-like"/>
    <property type="match status" value="1"/>
</dbReference>
<dbReference type="InterPro" id="IPR014031">
    <property type="entry name" value="Ketoacyl_synth_C"/>
</dbReference>
<dbReference type="PROSITE" id="PS52004">
    <property type="entry name" value="KS3_2"/>
    <property type="match status" value="1"/>
</dbReference>
<keyword evidence="3" id="KW-0808">Transferase</keyword>
<dbReference type="CDD" id="cd00833">
    <property type="entry name" value="PKS"/>
    <property type="match status" value="1"/>
</dbReference>
<dbReference type="Gene3D" id="3.40.50.720">
    <property type="entry name" value="NAD(P)-binding Rossmann-like Domain"/>
    <property type="match status" value="1"/>
</dbReference>
<evidence type="ECO:0000313" key="5">
    <source>
        <dbReference type="EMBL" id="RZQ65808.1"/>
    </source>
</evidence>
<dbReference type="Gene3D" id="3.40.366.10">
    <property type="entry name" value="Malonyl-Coenzyme A Acyl Carrier Protein, domain 2"/>
    <property type="match status" value="1"/>
</dbReference>
<dbReference type="InterPro" id="IPR001227">
    <property type="entry name" value="Ac_transferase_dom_sf"/>
</dbReference>
<dbReference type="SMART" id="SM00825">
    <property type="entry name" value="PKS_KS"/>
    <property type="match status" value="1"/>
</dbReference>
<dbReference type="InterPro" id="IPR014043">
    <property type="entry name" value="Acyl_transferase_dom"/>
</dbReference>
<dbReference type="Pfam" id="PF03060">
    <property type="entry name" value="NMO"/>
    <property type="match status" value="2"/>
</dbReference>
<sequence>MTGHDDERPELVLGVTPSAAAAVAVSLSGGIGVLDLGSGGPGARGALATAAERARGNAIGVRVPVDCGLTAEEAHDHAGRIDVVLLDWDAPWQIADIPNRCCVLVEVTSARQARLAMDLGADGVVVRGNEAGGRVSELGSFVLLQQVLADAATAVEPYPVWVCGGIGPHTAAAAVAGGAAGVVLDTQLALLPESGLPDEVRETIAGSDGTESTVTGGVRTLTRHGRAPLPVGQDTFLAGRFTQRYATVARAVRAVLAAIADRGSEPVLDKGNRLARRFGTALPVAQGPMTRVSDQPAFAASVAEYGGLPFVALALASGEQTRRLLDDTAAALAGRPWGAGLLGFAPPEVRAAQFDAIRQVRPPAALIAGGRPDQARTLEEAGIATFLHVPSPGLLGQFLAAGARKFVFEGSECGGHVGPRTSFSLWECQVGVLEEFLAAGGRADDVHVLFAGGIHDARSAAMVAALAEPLARRGVGVGVLMGTAYLCTEEAVAHGAVGPAFQRQVLAAERTELLETAPGHATRCVPSPFTETFAATAAALRADGHAERDVWQRLEQLNVGRLRVASKGLRRDGDELVEVGEQAQLDEGLFMAGQAALLRDEVTTIRQLHTEVTEGAARWRAPRRRTEPAENPARPLDIAVVGMSCLFPGATDLAGYWANVLGNVDAIREVPHTRWDPGLYFGDDPGDTSRTPSKWGGFLPEIPFDALRYGIPPNALTAIEPVQLLALETARRALADAGYADGGFDRARTAVVFGAEAYSDLANATNLRITLPAHLGELPPELDERLPRLTEDSFPGRLTNVIAGRIANRLDLGGASYAIDAACGSSLAALDAACKELGAGAADVVLCGGADLHNGIEDYLLFASVGALSPTGSCKPFDASADGIALGEGVACVVLKRLADAERDGDRIYAVLKGVGSGSDGRALGLTAPNASGQRRALERAYRVAGLSPAQVGLLEAHGTGTVVGDRTELETLTTLFTEAGADPGACVLGSVKSQIGHTKCAAGMAGLIKSALAVYTGTLPPTAHVSEPNPAWRDGADPFVFRSAPAPWLAEPTARVAGVSAFGFGGTNFHAVLTGHDSAGCVRQGLSEWPAELFTFRGAAAAQRAGELLAKLTEAAAQGHPWRLRDYARTAAAQAAADTGPVRIALVARDLDQLAGQLRAAAAGQADPDGGVYLARDTETAPVAVLFPGQGSQRPGMLAELLVAFPELHRFAAAAPSAAAMFPPDAFDEQSRAGQAERLRDTTTAQPALGVTGLAVHHLLGRLGVVADAYAGHSYGELVALAAAGVLDPHRLLELSSARAEAIRAAAGTDPGGMAAVAAAPAAVERELTAAGLAGRVVVANHNAPSQVVISGPAQPLAAAVAALRAAGLAVVPLRVACAFHSPVVSGAGEAFARALAGTPLRAPDRPVWTNRAAGRYPVRPDEIRAELAAQIGAPVRFADQIEAMYDSGVRVFVEAGPGHVLTDLVGAILDGRPHTAIAVEGRGRGIPGFLHAAAGLAVAGVELSTGWLFDGRDAADLRGVPVPRRPGWTVDGQLVRTADGQPLPGGLRPAGPVVTLARRSTRDELVADFLRGSREFIQNQREIMLGYLGAVEVEPATVAEPVVIEPEPEPEPEPVPATTPLAAVVGVIARRTGYPEDMIEPGLDLEAGLSVDSIKRTEIAGELATLHPGARDRVDDLVAARTAAAMAAVLDPAPVATSSATRFLVEPVEASDGLYDPVALVGATVLVAGGPAELAEEVAGQLSARGALAVVGDRADGPVQGLVSLHAMADHDDPVLPAAYPLFREILAGAPRWCAAVAPPAGTAALGLPGFFRTLAHEYPDTQTRLIRLDPNQPAGEIAHAVATELQTRGTEPVITVAGDTRLSTRIVPAPLAGTGTPDAAALGLSPESVVLLVGGGRGITARVAVALARASGCRIELAGRTPLPDGPEPPDIAPAADLPALRSALAARGGQTAVQVDRMAREVLAAREVAATVARLRELGGVGYQCVDATDGGAVRRLVKQVHAEHGRIDGVVFAAGVIADKLVAGKDPATFARVYATKVEGARALLAELPEAPRFTVFFGSIAATLGNAGQADYAAANDALDSLGTAWAEATGARALTVHWGPWAPEGVHGGMVSPELARSYATRGISLIDPADGVDALLRELAWGDPAVRSLVYAAPGWPR</sequence>
<dbReference type="SUPFAM" id="SSF51412">
    <property type="entry name" value="Inosine monophosphate dehydrogenase (IMPDH)"/>
    <property type="match status" value="2"/>
</dbReference>
<dbReference type="InterPro" id="IPR016036">
    <property type="entry name" value="Malonyl_transacylase_ACP-bd"/>
</dbReference>
<dbReference type="SUPFAM" id="SSF47336">
    <property type="entry name" value="ACP-like"/>
    <property type="match status" value="1"/>
</dbReference>
<dbReference type="Gene3D" id="3.30.70.250">
    <property type="entry name" value="Malonyl-CoA ACP transacylase, ACP-binding"/>
    <property type="match status" value="1"/>
</dbReference>
<dbReference type="SUPFAM" id="SSF52151">
    <property type="entry name" value="FabD/lysophospholipase-like"/>
    <property type="match status" value="1"/>
</dbReference>
<dbReference type="Gene3D" id="1.10.1200.10">
    <property type="entry name" value="ACP-like"/>
    <property type="match status" value="1"/>
</dbReference>
<comment type="caution">
    <text evidence="5">The sequence shown here is derived from an EMBL/GenBank/DDBJ whole genome shotgun (WGS) entry which is preliminary data.</text>
</comment>
<dbReference type="EMBL" id="SFCC01000001">
    <property type="protein sequence ID" value="RZQ65808.1"/>
    <property type="molecule type" value="Genomic_DNA"/>
</dbReference>
<dbReference type="InterPro" id="IPR016035">
    <property type="entry name" value="Acyl_Trfase/lysoPLipase"/>
</dbReference>
<name>A0A4Q7JEQ6_9PSEU</name>
<dbReference type="InterPro" id="IPR014030">
    <property type="entry name" value="Ketoacyl_synth_N"/>
</dbReference>
<dbReference type="InterPro" id="IPR036291">
    <property type="entry name" value="NAD(P)-bd_dom_sf"/>
</dbReference>
<organism evidence="5 6">
    <name type="scientific">Amycolatopsis suaedae</name>
    <dbReference type="NCBI Taxonomy" id="2510978"/>
    <lineage>
        <taxon>Bacteria</taxon>
        <taxon>Bacillati</taxon>
        <taxon>Actinomycetota</taxon>
        <taxon>Actinomycetes</taxon>
        <taxon>Pseudonocardiales</taxon>
        <taxon>Pseudonocardiaceae</taxon>
        <taxon>Amycolatopsis</taxon>
    </lineage>
</organism>
<keyword evidence="1" id="KW-0596">Phosphopantetheine</keyword>
<dbReference type="Gene3D" id="3.40.47.10">
    <property type="match status" value="1"/>
</dbReference>
<dbReference type="InterPro" id="IPR057326">
    <property type="entry name" value="KR_dom"/>
</dbReference>
<reference evidence="5 6" key="1">
    <citation type="submission" date="2019-02" db="EMBL/GenBank/DDBJ databases">
        <title>Draft genome sequence of Amycolatopsis sp. 8-3EHSu isolated from roots of Suaeda maritima.</title>
        <authorList>
            <person name="Duangmal K."/>
            <person name="Chantavorakit T."/>
        </authorList>
    </citation>
    <scope>NUCLEOTIDE SEQUENCE [LARGE SCALE GENOMIC DNA]</scope>
    <source>
        <strain evidence="5 6">8-3EHSu</strain>
    </source>
</reference>
<dbReference type="PANTHER" id="PTHR43074:SF1">
    <property type="entry name" value="BETA-KETOACYL SYNTHASE FAMILY PROTEIN-RELATED"/>
    <property type="match status" value="1"/>
</dbReference>
<keyword evidence="2" id="KW-0597">Phosphoprotein</keyword>
<dbReference type="InterPro" id="IPR020841">
    <property type="entry name" value="PKS_Beta-ketoAc_synthase_dom"/>
</dbReference>
<dbReference type="SUPFAM" id="SSF51735">
    <property type="entry name" value="NAD(P)-binding Rossmann-fold domains"/>
    <property type="match status" value="2"/>
</dbReference>
<protein>
    <submittedName>
        <fullName evidence="5">SDR family oxidoreductase</fullName>
    </submittedName>
</protein>
<keyword evidence="6" id="KW-1185">Reference proteome</keyword>
<dbReference type="RefSeq" id="WP_130473376.1">
    <property type="nucleotide sequence ID" value="NZ_SFCC01000001.1"/>
</dbReference>
<dbReference type="SMART" id="SM00827">
    <property type="entry name" value="PKS_AT"/>
    <property type="match status" value="1"/>
</dbReference>
<evidence type="ECO:0000256" key="2">
    <source>
        <dbReference type="ARBA" id="ARBA00022553"/>
    </source>
</evidence>
<dbReference type="Pfam" id="PF00698">
    <property type="entry name" value="Acyl_transf_1"/>
    <property type="match status" value="1"/>
</dbReference>
<dbReference type="Proteomes" id="UP000292003">
    <property type="component" value="Unassembled WGS sequence"/>
</dbReference>
<dbReference type="InterPro" id="IPR036736">
    <property type="entry name" value="ACP-like_sf"/>
</dbReference>
<dbReference type="GO" id="GO:0016746">
    <property type="term" value="F:acyltransferase activity"/>
    <property type="evidence" value="ECO:0007669"/>
    <property type="project" value="InterPro"/>
</dbReference>
<evidence type="ECO:0000313" key="6">
    <source>
        <dbReference type="Proteomes" id="UP000292003"/>
    </source>
</evidence>
<dbReference type="Pfam" id="PF08659">
    <property type="entry name" value="KR"/>
    <property type="match status" value="1"/>
</dbReference>
<dbReference type="InterPro" id="IPR016039">
    <property type="entry name" value="Thiolase-like"/>
</dbReference>
<proteinExistence type="predicted"/>
<dbReference type="SUPFAM" id="SSF55048">
    <property type="entry name" value="Probable ACP-binding domain of malonyl-CoA ACP transacylase"/>
    <property type="match status" value="1"/>
</dbReference>
<dbReference type="Pfam" id="PF02801">
    <property type="entry name" value="Ketoacyl-synt_C"/>
    <property type="match status" value="1"/>
</dbReference>
<dbReference type="Gene3D" id="3.20.20.70">
    <property type="entry name" value="Aldolase class I"/>
    <property type="match status" value="2"/>
</dbReference>
<dbReference type="Pfam" id="PF00109">
    <property type="entry name" value="ketoacyl-synt"/>
    <property type="match status" value="1"/>
</dbReference>
<dbReference type="SMART" id="SM00822">
    <property type="entry name" value="PKS_KR"/>
    <property type="match status" value="1"/>
</dbReference>
<gene>
    <name evidence="5" type="ORF">EWH70_01615</name>
</gene>
<dbReference type="InterPro" id="IPR052568">
    <property type="entry name" value="PKS-FAS_Synthase"/>
</dbReference>
<evidence type="ECO:0000256" key="1">
    <source>
        <dbReference type="ARBA" id="ARBA00022450"/>
    </source>
</evidence>